<evidence type="ECO:0000256" key="5">
    <source>
        <dbReference type="ARBA" id="ARBA00001954"/>
    </source>
</evidence>
<dbReference type="Pfam" id="PF00834">
    <property type="entry name" value="Ribul_P_3_epim"/>
    <property type="match status" value="1"/>
</dbReference>
<comment type="cofactor">
    <cofactor evidence="5">
        <name>Fe(2+)</name>
        <dbReference type="ChEBI" id="CHEBI:29033"/>
    </cofactor>
</comment>
<evidence type="ECO:0000256" key="7">
    <source>
        <dbReference type="ARBA" id="ARBA00013188"/>
    </source>
</evidence>
<evidence type="ECO:0000313" key="10">
    <source>
        <dbReference type="EMBL" id="SUZ61036.1"/>
    </source>
</evidence>
<dbReference type="CDD" id="cd00429">
    <property type="entry name" value="RPE"/>
    <property type="match status" value="1"/>
</dbReference>
<sequence>MLPVATSATSSDVTTRWFYSSFAGRNNFQDGASRVTTLFFRHLDKQIVVDSRTCDEHDAPIVESTYPLASDSKIVNVDPFRHSSQTTVTYMNRPIEIVPSVLPADFSRLGEECVALEAAGVDRIQWDVMDGNFVPNLTFGPDVIASCREHVDVMFEAHLMVANPDELLHTYVEAGCQMVIVHVETTPHLHRTLGRIRDLGCRPSAALNPSTPLDSVSHVLDMLDMVLVMTVNPGFGGQAYINKMESKVSALRSLISERGFDVDIEVDGGISSSTISGAAAAGANVLVSGSALYNYDEGLDHGVRELRRIATEAQPG</sequence>
<dbReference type="GO" id="GO:0006098">
    <property type="term" value="P:pentose-phosphate shunt"/>
    <property type="evidence" value="ECO:0007669"/>
    <property type="project" value="InterPro"/>
</dbReference>
<organism evidence="10">
    <name type="scientific">marine metagenome</name>
    <dbReference type="NCBI Taxonomy" id="408172"/>
    <lineage>
        <taxon>unclassified sequences</taxon>
        <taxon>metagenomes</taxon>
        <taxon>ecological metagenomes</taxon>
    </lineage>
</organism>
<accession>A0A381P259</accession>
<protein>
    <recommendedName>
        <fullName evidence="7">ribulose-phosphate 3-epimerase</fullName>
        <ecNumber evidence="7">5.1.3.1</ecNumber>
    </recommendedName>
</protein>
<dbReference type="Gene3D" id="3.20.20.70">
    <property type="entry name" value="Aldolase class I"/>
    <property type="match status" value="1"/>
</dbReference>
<dbReference type="InterPro" id="IPR013785">
    <property type="entry name" value="Aldolase_TIM"/>
</dbReference>
<dbReference type="SUPFAM" id="SSF51366">
    <property type="entry name" value="Ribulose-phoshate binding barrel"/>
    <property type="match status" value="1"/>
</dbReference>
<evidence type="ECO:0000256" key="2">
    <source>
        <dbReference type="ARBA" id="ARBA00001936"/>
    </source>
</evidence>
<dbReference type="GO" id="GO:0004750">
    <property type="term" value="F:D-ribulose-phosphate 3-epimerase activity"/>
    <property type="evidence" value="ECO:0007669"/>
    <property type="project" value="UniProtKB-EC"/>
</dbReference>
<gene>
    <name evidence="10" type="ORF">METZ01_LOCUS13890</name>
</gene>
<dbReference type="GO" id="GO:0046872">
    <property type="term" value="F:metal ion binding"/>
    <property type="evidence" value="ECO:0007669"/>
    <property type="project" value="UniProtKB-KW"/>
</dbReference>
<evidence type="ECO:0000256" key="3">
    <source>
        <dbReference type="ARBA" id="ARBA00001941"/>
    </source>
</evidence>
<keyword evidence="8" id="KW-0479">Metal-binding</keyword>
<comment type="similarity">
    <text evidence="6">Belongs to the ribulose-phosphate 3-epimerase family.</text>
</comment>
<dbReference type="InterPro" id="IPR000056">
    <property type="entry name" value="Ribul_P_3_epim-like"/>
</dbReference>
<keyword evidence="9" id="KW-0413">Isomerase</keyword>
<dbReference type="EMBL" id="UINC01000777">
    <property type="protein sequence ID" value="SUZ61036.1"/>
    <property type="molecule type" value="Genomic_DNA"/>
</dbReference>
<evidence type="ECO:0000256" key="9">
    <source>
        <dbReference type="ARBA" id="ARBA00023235"/>
    </source>
</evidence>
<dbReference type="NCBIfam" id="NF004076">
    <property type="entry name" value="PRK05581.1-4"/>
    <property type="match status" value="1"/>
</dbReference>
<dbReference type="AlphaFoldDB" id="A0A381P259"/>
<comment type="catalytic activity">
    <reaction evidence="1">
        <text>D-ribulose 5-phosphate = D-xylulose 5-phosphate</text>
        <dbReference type="Rhea" id="RHEA:13677"/>
        <dbReference type="ChEBI" id="CHEBI:57737"/>
        <dbReference type="ChEBI" id="CHEBI:58121"/>
        <dbReference type="EC" id="5.1.3.1"/>
    </reaction>
</comment>
<evidence type="ECO:0000256" key="4">
    <source>
        <dbReference type="ARBA" id="ARBA00001947"/>
    </source>
</evidence>
<dbReference type="HAMAP" id="MF_02227">
    <property type="entry name" value="RPE"/>
    <property type="match status" value="1"/>
</dbReference>
<proteinExistence type="inferred from homology"/>
<dbReference type="GO" id="GO:0005737">
    <property type="term" value="C:cytoplasm"/>
    <property type="evidence" value="ECO:0007669"/>
    <property type="project" value="UniProtKB-ARBA"/>
</dbReference>
<comment type="cofactor">
    <cofactor evidence="4">
        <name>Zn(2+)</name>
        <dbReference type="ChEBI" id="CHEBI:29105"/>
    </cofactor>
</comment>
<dbReference type="GO" id="GO:0005975">
    <property type="term" value="P:carbohydrate metabolic process"/>
    <property type="evidence" value="ECO:0007669"/>
    <property type="project" value="InterPro"/>
</dbReference>
<dbReference type="InterPro" id="IPR026019">
    <property type="entry name" value="Ribul_P_3_epim"/>
</dbReference>
<dbReference type="EC" id="5.1.3.1" evidence="7"/>
<dbReference type="FunFam" id="3.20.20.70:FF:000004">
    <property type="entry name" value="Ribulose-phosphate 3-epimerase"/>
    <property type="match status" value="1"/>
</dbReference>
<reference evidence="10" key="1">
    <citation type="submission" date="2018-05" db="EMBL/GenBank/DDBJ databases">
        <authorList>
            <person name="Lanie J.A."/>
            <person name="Ng W.-L."/>
            <person name="Kazmierczak K.M."/>
            <person name="Andrzejewski T.M."/>
            <person name="Davidsen T.M."/>
            <person name="Wayne K.J."/>
            <person name="Tettelin H."/>
            <person name="Glass J.I."/>
            <person name="Rusch D."/>
            <person name="Podicherti R."/>
            <person name="Tsui H.-C.T."/>
            <person name="Winkler M.E."/>
        </authorList>
    </citation>
    <scope>NUCLEOTIDE SEQUENCE</scope>
</reference>
<name>A0A381P259_9ZZZZ</name>
<comment type="cofactor">
    <cofactor evidence="2">
        <name>Mn(2+)</name>
        <dbReference type="ChEBI" id="CHEBI:29035"/>
    </cofactor>
</comment>
<evidence type="ECO:0000256" key="6">
    <source>
        <dbReference type="ARBA" id="ARBA00009541"/>
    </source>
</evidence>
<dbReference type="PANTHER" id="PTHR11749">
    <property type="entry name" value="RIBULOSE-5-PHOSPHATE-3-EPIMERASE"/>
    <property type="match status" value="1"/>
</dbReference>
<evidence type="ECO:0000256" key="8">
    <source>
        <dbReference type="ARBA" id="ARBA00022723"/>
    </source>
</evidence>
<dbReference type="InterPro" id="IPR011060">
    <property type="entry name" value="RibuloseP-bd_barrel"/>
</dbReference>
<evidence type="ECO:0000256" key="1">
    <source>
        <dbReference type="ARBA" id="ARBA00001782"/>
    </source>
</evidence>
<dbReference type="NCBIfam" id="TIGR01163">
    <property type="entry name" value="rpe"/>
    <property type="match status" value="1"/>
</dbReference>
<comment type="cofactor">
    <cofactor evidence="3">
        <name>Co(2+)</name>
        <dbReference type="ChEBI" id="CHEBI:48828"/>
    </cofactor>
</comment>